<dbReference type="Pfam" id="PF01048">
    <property type="entry name" value="PNP_UDP_1"/>
    <property type="match status" value="1"/>
</dbReference>
<feature type="region of interest" description="Disordered" evidence="2">
    <location>
        <begin position="566"/>
        <end position="591"/>
    </location>
</feature>
<proteinExistence type="predicted"/>
<dbReference type="InterPro" id="IPR035994">
    <property type="entry name" value="Nucleoside_phosphorylase_sf"/>
</dbReference>
<evidence type="ECO:0000313" key="5">
    <source>
        <dbReference type="Proteomes" id="UP000465220"/>
    </source>
</evidence>
<feature type="domain" description="Nucleoside phosphorylase" evidence="3">
    <location>
        <begin position="26"/>
        <end position="146"/>
    </location>
</feature>
<dbReference type="PANTHER" id="PTHR46082:SF6">
    <property type="entry name" value="AAA+ ATPASE DOMAIN-CONTAINING PROTEIN-RELATED"/>
    <property type="match status" value="1"/>
</dbReference>
<evidence type="ECO:0000259" key="3">
    <source>
        <dbReference type="Pfam" id="PF01048"/>
    </source>
</evidence>
<feature type="coiled-coil region" evidence="1">
    <location>
        <begin position="427"/>
        <end position="454"/>
    </location>
</feature>
<protein>
    <recommendedName>
        <fullName evidence="3">Nucleoside phosphorylase domain-containing protein</fullName>
    </recommendedName>
</protein>
<feature type="region of interest" description="Disordered" evidence="2">
    <location>
        <begin position="614"/>
        <end position="633"/>
    </location>
</feature>
<dbReference type="SUPFAM" id="SSF53167">
    <property type="entry name" value="Purine and uridine phosphorylases"/>
    <property type="match status" value="1"/>
</dbReference>
<sequence>MFKLSPSAAQAANQSCRPEGRDGFEIAIICALTIERDPIEALLDEEYETDAFSYGKADGDLNSYTTGRLANHHVVIVYMPEVGITSAAAVVANLRSSFRRIKVGILAGICGGVPKTSSEAEIVLGDVIISTSVTQFDNGKQYPNKFIRKHTLGRSNPEIDSFAGKLSSTHRRTRIRDKISHFSSQLWDKDEFRDSSYPGPMSDILYPAEYRHKHRQQPCGVCDGCVNQNDEVCEIALRSTCRDLGCGIETQITRDRIQAAKGIAPNGSRTTEADIQEARKPRIHFGPIACSNQVMKSAQHRDKIAGEEKVIAFEMEGAGTWDYVPTLVIKSVADYADCHKSKEWQGYAAITAAACTKAVLAEWRSTDSVTEYRTTETLIAFERLDPVNHQETRTSRESVAHGPGYYISTKDADASFQEIQGRSRAAISQCNEEIQRSQRQRESQSTQMRNLDVEITTIGQAFFVLLGAVSPVGSLLVTAFMKYMKVLLGSSRILGAMTEATESSLQSLLVSEGEAEVVKEAVIEEVGWLEKVAMLDHHNFEIDNSLSQGVFEYSLLEGVSIRKEADDSDISSRQAQGKALHGTDTQASRDDSNLIHISARKLSHQEGHVAFRSDQTSVQPRFDPKANQDTHDETKTIPHCDKIAILQEAHSQLAGCLEQIKVEIAANEHALEAEKRRILELEREVERLNKERNSRWFNWCVIL</sequence>
<dbReference type="InterPro" id="IPR000845">
    <property type="entry name" value="Nucleoside_phosphorylase_d"/>
</dbReference>
<dbReference type="Gene3D" id="3.40.50.1580">
    <property type="entry name" value="Nucleoside phosphorylase domain"/>
    <property type="match status" value="1"/>
</dbReference>
<organism evidence="4 5">
    <name type="scientific">Aspergillus lentulus</name>
    <dbReference type="NCBI Taxonomy" id="293939"/>
    <lineage>
        <taxon>Eukaryota</taxon>
        <taxon>Fungi</taxon>
        <taxon>Dikarya</taxon>
        <taxon>Ascomycota</taxon>
        <taxon>Pezizomycotina</taxon>
        <taxon>Eurotiomycetes</taxon>
        <taxon>Eurotiomycetidae</taxon>
        <taxon>Eurotiales</taxon>
        <taxon>Aspergillaceae</taxon>
        <taxon>Aspergillus</taxon>
        <taxon>Aspergillus subgen. Fumigati</taxon>
    </lineage>
</organism>
<keyword evidence="1" id="KW-0175">Coiled coil</keyword>
<dbReference type="InterPro" id="IPR053137">
    <property type="entry name" value="NLR-like"/>
</dbReference>
<comment type="caution">
    <text evidence="4">The sequence shown here is derived from an EMBL/GenBank/DDBJ whole genome shotgun (WGS) entry which is preliminary data.</text>
</comment>
<dbReference type="EMBL" id="BLKI01000003">
    <property type="protein sequence ID" value="GFF62889.1"/>
    <property type="molecule type" value="Genomic_DNA"/>
</dbReference>
<name>A0ABQ0ZSG7_ASPLE</name>
<evidence type="ECO:0000256" key="2">
    <source>
        <dbReference type="SAM" id="MobiDB-lite"/>
    </source>
</evidence>
<reference evidence="4 5" key="1">
    <citation type="submission" date="2020-01" db="EMBL/GenBank/DDBJ databases">
        <title>Draft genome sequence of Aspergillus lentulus IFM 60648.</title>
        <authorList>
            <person name="Takahashi H."/>
            <person name="Yaguchi T."/>
        </authorList>
    </citation>
    <scope>NUCLEOTIDE SEQUENCE [LARGE SCALE GENOMIC DNA]</scope>
    <source>
        <strain evidence="4 5">IFM 60648</strain>
    </source>
</reference>
<dbReference type="PANTHER" id="PTHR46082">
    <property type="entry name" value="ATP/GTP-BINDING PROTEIN-RELATED"/>
    <property type="match status" value="1"/>
</dbReference>
<feature type="compositionally biased region" description="Basic and acidic residues" evidence="2">
    <location>
        <begin position="622"/>
        <end position="633"/>
    </location>
</feature>
<gene>
    <name evidence="4" type="ORF">IFM60648_00753</name>
</gene>
<evidence type="ECO:0000313" key="4">
    <source>
        <dbReference type="EMBL" id="GFF62889.1"/>
    </source>
</evidence>
<keyword evidence="5" id="KW-1185">Reference proteome</keyword>
<dbReference type="Proteomes" id="UP000465220">
    <property type="component" value="Unassembled WGS sequence"/>
</dbReference>
<feature type="coiled-coil region" evidence="1">
    <location>
        <begin position="657"/>
        <end position="691"/>
    </location>
</feature>
<evidence type="ECO:0000256" key="1">
    <source>
        <dbReference type="SAM" id="Coils"/>
    </source>
</evidence>
<accession>A0ABQ0ZSG7</accession>